<name>A0A2C8YS26_9MICO</name>
<dbReference type="AlphaFoldDB" id="A0A2C8YS26"/>
<dbReference type="InterPro" id="IPR036563">
    <property type="entry name" value="MoaE_sf"/>
</dbReference>
<dbReference type="Gene3D" id="3.90.1170.40">
    <property type="entry name" value="Molybdopterin biosynthesis MoaE subunit"/>
    <property type="match status" value="1"/>
</dbReference>
<dbReference type="Proteomes" id="UP000219440">
    <property type="component" value="Unassembled WGS sequence"/>
</dbReference>
<dbReference type="CDD" id="cd00756">
    <property type="entry name" value="MoaE"/>
    <property type="match status" value="1"/>
</dbReference>
<dbReference type="EMBL" id="OCST01000001">
    <property type="protein sequence ID" value="SOE53394.1"/>
    <property type="molecule type" value="Genomic_DNA"/>
</dbReference>
<dbReference type="GO" id="GO:0006777">
    <property type="term" value="P:Mo-molybdopterin cofactor biosynthetic process"/>
    <property type="evidence" value="ECO:0007669"/>
    <property type="project" value="InterPro"/>
</dbReference>
<dbReference type="Pfam" id="PF02391">
    <property type="entry name" value="MoaE"/>
    <property type="match status" value="1"/>
</dbReference>
<evidence type="ECO:0000313" key="2">
    <source>
        <dbReference type="Proteomes" id="UP000219440"/>
    </source>
</evidence>
<accession>A0A2C8YS26</accession>
<dbReference type="PANTHER" id="PTHR23404">
    <property type="entry name" value="MOLYBDOPTERIN SYNTHASE RELATED"/>
    <property type="match status" value="1"/>
</dbReference>
<organism evidence="1 2">
    <name type="scientific">Salinibacterium xinjiangense</name>
    <dbReference type="NCBI Taxonomy" id="386302"/>
    <lineage>
        <taxon>Bacteria</taxon>
        <taxon>Bacillati</taxon>
        <taxon>Actinomycetota</taxon>
        <taxon>Actinomycetes</taxon>
        <taxon>Micrococcales</taxon>
        <taxon>Microbacteriaceae</taxon>
        <taxon>Salinibacterium</taxon>
    </lineage>
</organism>
<proteinExistence type="predicted"/>
<reference evidence="1 2" key="1">
    <citation type="submission" date="2017-09" db="EMBL/GenBank/DDBJ databases">
        <authorList>
            <person name="Ehlers B."/>
            <person name="Leendertz F.H."/>
        </authorList>
    </citation>
    <scope>NUCLEOTIDE SEQUENCE [LARGE SCALE GENOMIC DNA]</scope>
    <source>
        <strain evidence="1 2">CGMCC 1.05381</strain>
    </source>
</reference>
<protein>
    <submittedName>
        <fullName evidence="1">Molybdopterin synthase subunit MoaE</fullName>
    </submittedName>
</protein>
<dbReference type="InterPro" id="IPR003448">
    <property type="entry name" value="Mopterin_biosynth_MoaE"/>
</dbReference>
<evidence type="ECO:0000313" key="1">
    <source>
        <dbReference type="EMBL" id="SOE53394.1"/>
    </source>
</evidence>
<dbReference type="SUPFAM" id="SSF54690">
    <property type="entry name" value="Molybdopterin synthase subunit MoaE"/>
    <property type="match status" value="1"/>
</dbReference>
<keyword evidence="2" id="KW-1185">Reference proteome</keyword>
<sequence length="140" mass="14898">MARMSDVLAQITGEPLDQDRFEAFVLDSANGAVVTFRGVVRDHDHGQPVSALDYQSHPEAQRFLEECCAAVAAESGLRVAAGHRTGSLAIGDVALVASVAAPHRAEAFAACEKLVESIKHSVPIWKRQHLAGGATEWVGL</sequence>
<gene>
    <name evidence="1" type="ORF">SAMN06296378_0546</name>
</gene>